<proteinExistence type="inferred from homology"/>
<dbReference type="Gene3D" id="3.90.226.10">
    <property type="entry name" value="2-enoyl-CoA Hydratase, Chain A, domain 1"/>
    <property type="match status" value="1"/>
</dbReference>
<dbReference type="InterPro" id="IPR001753">
    <property type="entry name" value="Enoyl-CoA_hydra/iso"/>
</dbReference>
<sequence length="265" mass="27991">MTDTGAAPPLLIDRGGTIVRLRLNRPRRGNALTPELLDALCVALADCGDARAVILTGEGRAFSSGGDIGEFHARTGDLAQLEAYGDQLVSALNRAILALRALPCASIAAVNGPVTGGAIGLMLACDAVLMRRDAFIQPYYAKMGFAPDGGWTALMPERIGSARTGAWLALDDRVSAVAAFEMGLVDRLAGAGSFDAALTDIITTLAAHDPAVATTSRRLLDARQGRDPLGDRLDRERAAFCDLLVRPETRSRMAAFLAPHREAVR</sequence>
<protein>
    <submittedName>
        <fullName evidence="2">Enoyl-CoA hydratase/carnithine racemase</fullName>
    </submittedName>
</protein>
<dbReference type="RefSeq" id="WP_121210963.1">
    <property type="nucleotide sequence ID" value="NZ_RBIM01000004.1"/>
</dbReference>
<dbReference type="PANTHER" id="PTHR43459:SF1">
    <property type="entry name" value="EG:BACN32G11.4 PROTEIN"/>
    <property type="match status" value="1"/>
</dbReference>
<comment type="caution">
    <text evidence="2">The sequence shown here is derived from an EMBL/GenBank/DDBJ whole genome shotgun (WGS) entry which is preliminary data.</text>
</comment>
<dbReference type="PANTHER" id="PTHR43459">
    <property type="entry name" value="ENOYL-COA HYDRATASE"/>
    <property type="match status" value="1"/>
</dbReference>
<gene>
    <name evidence="2" type="ORF">C7435_1769</name>
</gene>
<organism evidence="2 3">
    <name type="scientific">Maricaulis maris</name>
    <dbReference type="NCBI Taxonomy" id="74318"/>
    <lineage>
        <taxon>Bacteria</taxon>
        <taxon>Pseudomonadati</taxon>
        <taxon>Pseudomonadota</taxon>
        <taxon>Alphaproteobacteria</taxon>
        <taxon>Maricaulales</taxon>
        <taxon>Maricaulaceae</taxon>
        <taxon>Maricaulis</taxon>
    </lineage>
</organism>
<evidence type="ECO:0000256" key="1">
    <source>
        <dbReference type="RuleBase" id="RU003707"/>
    </source>
</evidence>
<dbReference type="Pfam" id="PF00378">
    <property type="entry name" value="ECH_1"/>
    <property type="match status" value="1"/>
</dbReference>
<dbReference type="PROSITE" id="PS00166">
    <property type="entry name" value="ENOYL_COA_HYDRATASE"/>
    <property type="match status" value="1"/>
</dbReference>
<dbReference type="InterPro" id="IPR029045">
    <property type="entry name" value="ClpP/crotonase-like_dom_sf"/>
</dbReference>
<accession>A0A495D4W7</accession>
<name>A0A495D4W7_9PROT</name>
<dbReference type="InterPro" id="IPR018376">
    <property type="entry name" value="Enoyl-CoA_hyd/isom_CS"/>
</dbReference>
<dbReference type="EMBL" id="RBIM01000004">
    <property type="protein sequence ID" value="RKQ96439.1"/>
    <property type="molecule type" value="Genomic_DNA"/>
</dbReference>
<dbReference type="OrthoDB" id="9777711at2"/>
<dbReference type="AlphaFoldDB" id="A0A495D4W7"/>
<evidence type="ECO:0000313" key="2">
    <source>
        <dbReference type="EMBL" id="RKQ96439.1"/>
    </source>
</evidence>
<dbReference type="SUPFAM" id="SSF52096">
    <property type="entry name" value="ClpP/crotonase"/>
    <property type="match status" value="1"/>
</dbReference>
<dbReference type="GO" id="GO:0003824">
    <property type="term" value="F:catalytic activity"/>
    <property type="evidence" value="ECO:0007669"/>
    <property type="project" value="InterPro"/>
</dbReference>
<dbReference type="CDD" id="cd06558">
    <property type="entry name" value="crotonase-like"/>
    <property type="match status" value="1"/>
</dbReference>
<dbReference type="Proteomes" id="UP000273675">
    <property type="component" value="Unassembled WGS sequence"/>
</dbReference>
<reference evidence="2 3" key="1">
    <citation type="submission" date="2018-10" db="EMBL/GenBank/DDBJ databases">
        <title>Genomic Encyclopedia of Type Strains, Phase IV (KMG-IV): sequencing the most valuable type-strain genomes for metagenomic binning, comparative biology and taxonomic classification.</title>
        <authorList>
            <person name="Goeker M."/>
        </authorList>
    </citation>
    <scope>NUCLEOTIDE SEQUENCE [LARGE SCALE GENOMIC DNA]</scope>
    <source>
        <strain evidence="2 3">DSM 4734</strain>
    </source>
</reference>
<evidence type="ECO:0000313" key="3">
    <source>
        <dbReference type="Proteomes" id="UP000273675"/>
    </source>
</evidence>
<comment type="similarity">
    <text evidence="1">Belongs to the enoyl-CoA hydratase/isomerase family.</text>
</comment>